<feature type="transmembrane region" description="Helical" evidence="2">
    <location>
        <begin position="84"/>
        <end position="105"/>
    </location>
</feature>
<feature type="transmembrane region" description="Helical" evidence="2">
    <location>
        <begin position="142"/>
        <end position="167"/>
    </location>
</feature>
<evidence type="ECO:0000313" key="5">
    <source>
        <dbReference type="Proteomes" id="UP000254118"/>
    </source>
</evidence>
<name>A0AA46BQ93_9MICO</name>
<feature type="transmembrane region" description="Helical" evidence="2">
    <location>
        <begin position="280"/>
        <end position="302"/>
    </location>
</feature>
<evidence type="ECO:0000259" key="3">
    <source>
        <dbReference type="Pfam" id="PF10110"/>
    </source>
</evidence>
<keyword evidence="2" id="KW-1133">Transmembrane helix</keyword>
<dbReference type="PANTHER" id="PTHR33133">
    <property type="entry name" value="OS08G0107100 PROTEIN-RELATED"/>
    <property type="match status" value="1"/>
</dbReference>
<protein>
    <submittedName>
        <fullName evidence="4">Membrane domain of membrane-anchored glycerophosphoryl diester phosphodiesterase</fullName>
    </submittedName>
</protein>
<feature type="compositionally biased region" description="Polar residues" evidence="1">
    <location>
        <begin position="385"/>
        <end position="394"/>
    </location>
</feature>
<feature type="transmembrane region" description="Helical" evidence="2">
    <location>
        <begin position="227"/>
        <end position="260"/>
    </location>
</feature>
<feature type="transmembrane region" description="Helical" evidence="2">
    <location>
        <begin position="179"/>
        <end position="206"/>
    </location>
</feature>
<dbReference type="EMBL" id="UFYA01000001">
    <property type="protein sequence ID" value="STD15348.1"/>
    <property type="molecule type" value="Genomic_DNA"/>
</dbReference>
<reference evidence="4 5" key="1">
    <citation type="submission" date="2018-06" db="EMBL/GenBank/DDBJ databases">
        <authorList>
            <consortium name="Pathogen Informatics"/>
            <person name="Doyle S."/>
        </authorList>
    </citation>
    <scope>NUCLEOTIDE SEQUENCE [LARGE SCALE GENOMIC DNA]</scope>
    <source>
        <strain evidence="4 5">NCTC7915</strain>
    </source>
</reference>
<proteinExistence type="predicted"/>
<feature type="compositionally biased region" description="Polar residues" evidence="1">
    <location>
        <begin position="326"/>
        <end position="336"/>
    </location>
</feature>
<keyword evidence="2" id="KW-0472">Membrane</keyword>
<comment type="caution">
    <text evidence="4">The sequence shown here is derived from an EMBL/GenBank/DDBJ whole genome shotgun (WGS) entry which is preliminary data.</text>
</comment>
<feature type="region of interest" description="Disordered" evidence="1">
    <location>
        <begin position="312"/>
        <end position="394"/>
    </location>
</feature>
<dbReference type="PANTHER" id="PTHR33133:SF1">
    <property type="entry name" value="EXPRESSED PROTEIN-RELATED"/>
    <property type="match status" value="1"/>
</dbReference>
<feature type="domain" description="Glycerophosphoryl diester phosphodiesterase membrane" evidence="3">
    <location>
        <begin position="181"/>
        <end position="310"/>
    </location>
</feature>
<dbReference type="Pfam" id="PF10110">
    <property type="entry name" value="GPDPase_memb"/>
    <property type="match status" value="1"/>
</dbReference>
<evidence type="ECO:0000256" key="1">
    <source>
        <dbReference type="SAM" id="MobiDB-lite"/>
    </source>
</evidence>
<evidence type="ECO:0000313" key="4">
    <source>
        <dbReference type="EMBL" id="STD15348.1"/>
    </source>
</evidence>
<dbReference type="Proteomes" id="UP000254118">
    <property type="component" value="Unassembled WGS sequence"/>
</dbReference>
<sequence>MEPLTPPPTRLLPPSSIKATTAFTKAFALFGKRPGLFIGISLLSNAVLLIIGAVTVLAVAFIALITAAGSFDSLGRVSISSGKLAAGGLAAAVVLLISAFLYLAVTVKINGMLYVLAIETEATRRPTYRDLSRSTKGLFRRALPTIAFMTAAIVLSIVLFTAVLFGIGVSGLEGPTAGIALLITLIAISVIVTYVAIRWCFYLATLTLETGKGLNPLRRSWHLTKGAFWRVFGRLILFNIAVGIVWFIVTAALGMAFGAPMEETFGNNPATSGGAVTANILSTLLNILFAPLMACFMSILYLDERRRRNEEDPAPTAHVIDAPWQAETTQWGQPQGQRYGATTPEPAAETPQRYGQQSPTEEPRYGQRVETNNETSQRSDDDKNTGNTPPSAGN</sequence>
<organism evidence="4 5">
    <name type="scientific">Dermatophilus congolensis</name>
    <dbReference type="NCBI Taxonomy" id="1863"/>
    <lineage>
        <taxon>Bacteria</taxon>
        <taxon>Bacillati</taxon>
        <taxon>Actinomycetota</taxon>
        <taxon>Actinomycetes</taxon>
        <taxon>Micrococcales</taxon>
        <taxon>Dermatophilaceae</taxon>
        <taxon>Dermatophilus</taxon>
    </lineage>
</organism>
<accession>A0AA46BQ93</accession>
<evidence type="ECO:0000256" key="2">
    <source>
        <dbReference type="SAM" id="Phobius"/>
    </source>
</evidence>
<keyword evidence="2" id="KW-0812">Transmembrane</keyword>
<feature type="transmembrane region" description="Helical" evidence="2">
    <location>
        <begin position="35"/>
        <end position="64"/>
    </location>
</feature>
<dbReference type="InterPro" id="IPR018476">
    <property type="entry name" value="GlyceroP-diester-Pdiesterase_M"/>
</dbReference>
<gene>
    <name evidence="4" type="ORF">NCTC7915_02302</name>
</gene>
<dbReference type="RefSeq" id="WP_115032115.1">
    <property type="nucleotide sequence ID" value="NZ_UFYA01000001.1"/>
</dbReference>
<dbReference type="AlphaFoldDB" id="A0AA46BQ93"/>